<dbReference type="RefSeq" id="WP_012872340.1">
    <property type="nucleotide sequence ID" value="NC_013523.1"/>
</dbReference>
<feature type="transmembrane region" description="Helical" evidence="1">
    <location>
        <begin position="311"/>
        <end position="330"/>
    </location>
</feature>
<gene>
    <name evidence="2" type="ordered locus">Sthe_1861</name>
</gene>
<organism evidence="2 3">
    <name type="scientific">Sphaerobacter thermophilus (strain ATCC 49802 / DSM 20745 / KCCM 41009 / NCIMB 13125 / S 6022)</name>
    <dbReference type="NCBI Taxonomy" id="479434"/>
    <lineage>
        <taxon>Bacteria</taxon>
        <taxon>Pseudomonadati</taxon>
        <taxon>Thermomicrobiota</taxon>
        <taxon>Thermomicrobia</taxon>
        <taxon>Sphaerobacterales</taxon>
        <taxon>Sphaerobacterineae</taxon>
        <taxon>Sphaerobacteraceae</taxon>
        <taxon>Sphaerobacter</taxon>
    </lineage>
</organism>
<feature type="transmembrane region" description="Helical" evidence="1">
    <location>
        <begin position="151"/>
        <end position="170"/>
    </location>
</feature>
<feature type="transmembrane region" description="Helical" evidence="1">
    <location>
        <begin position="176"/>
        <end position="199"/>
    </location>
</feature>
<dbReference type="EMBL" id="CP001823">
    <property type="protein sequence ID" value="ACZ39294.1"/>
    <property type="molecule type" value="Genomic_DNA"/>
</dbReference>
<reference evidence="3" key="1">
    <citation type="submission" date="2009-11" db="EMBL/GenBank/DDBJ databases">
        <title>The complete chromosome 1 of Sphaerobacter thermophilus DSM 20745.</title>
        <authorList>
            <person name="Lucas S."/>
            <person name="Copeland A."/>
            <person name="Lapidus A."/>
            <person name="Glavina del Rio T."/>
            <person name="Dalin E."/>
            <person name="Tice H."/>
            <person name="Bruce D."/>
            <person name="Goodwin L."/>
            <person name="Pitluck S."/>
            <person name="Kyrpides N."/>
            <person name="Mavromatis K."/>
            <person name="Ivanova N."/>
            <person name="Mikhailova N."/>
            <person name="LaButti K.M."/>
            <person name="Clum A."/>
            <person name="Sun H.I."/>
            <person name="Brettin T."/>
            <person name="Detter J.C."/>
            <person name="Han C."/>
            <person name="Larimer F."/>
            <person name="Land M."/>
            <person name="Hauser L."/>
            <person name="Markowitz V."/>
            <person name="Cheng J.F."/>
            <person name="Hugenholtz P."/>
            <person name="Woyke T."/>
            <person name="Wu D."/>
            <person name="Steenblock K."/>
            <person name="Schneider S."/>
            <person name="Pukall R."/>
            <person name="Goeker M."/>
            <person name="Klenk H.P."/>
            <person name="Eisen J.A."/>
        </authorList>
    </citation>
    <scope>NUCLEOTIDE SEQUENCE [LARGE SCALE GENOMIC DNA]</scope>
    <source>
        <strain evidence="3">ATCC 49802 / DSM 20745 / S 6022</strain>
    </source>
</reference>
<dbReference type="OrthoDB" id="166906at2"/>
<feature type="transmembrane region" description="Helical" evidence="1">
    <location>
        <begin position="26"/>
        <end position="44"/>
    </location>
</feature>
<dbReference type="Proteomes" id="UP000002027">
    <property type="component" value="Chromosome 1"/>
</dbReference>
<keyword evidence="1" id="KW-1133">Transmembrane helix</keyword>
<dbReference type="InterPro" id="IPR019962">
    <property type="entry name" value="CHP03663"/>
</dbReference>
<dbReference type="PANTHER" id="PTHR41710:SF2">
    <property type="entry name" value="GLYCOSYL TRANSFERASE FAMILY 39_83 DOMAIN-CONTAINING PROTEIN"/>
    <property type="match status" value="1"/>
</dbReference>
<proteinExistence type="predicted"/>
<feature type="transmembrane region" description="Helical" evidence="1">
    <location>
        <begin position="124"/>
        <end position="144"/>
    </location>
</feature>
<name>D1C4X7_SPHTD</name>
<evidence type="ECO:0000256" key="1">
    <source>
        <dbReference type="SAM" id="Phobius"/>
    </source>
</evidence>
<keyword evidence="2" id="KW-0808">Transferase</keyword>
<feature type="transmembrane region" description="Helical" evidence="1">
    <location>
        <begin position="336"/>
        <end position="358"/>
    </location>
</feature>
<keyword evidence="1" id="KW-0472">Membrane</keyword>
<dbReference type="eggNOG" id="COG1807">
    <property type="taxonomic scope" value="Bacteria"/>
</dbReference>
<dbReference type="GO" id="GO:0016757">
    <property type="term" value="F:glycosyltransferase activity"/>
    <property type="evidence" value="ECO:0007669"/>
    <property type="project" value="UniProtKB-KW"/>
</dbReference>
<feature type="transmembrane region" description="Helical" evidence="1">
    <location>
        <begin position="220"/>
        <end position="249"/>
    </location>
</feature>
<dbReference type="InParanoid" id="D1C4X7"/>
<feature type="transmembrane region" description="Helical" evidence="1">
    <location>
        <begin position="431"/>
        <end position="453"/>
    </location>
</feature>
<dbReference type="PANTHER" id="PTHR41710">
    <property type="entry name" value="GLYCOSYL TRANSFERASE, FAMILY 39"/>
    <property type="match status" value="1"/>
</dbReference>
<dbReference type="STRING" id="479434.Sthe_1861"/>
<keyword evidence="3" id="KW-1185">Reference proteome</keyword>
<sequence length="635" mass="66623">MVHRLSVFDQADAAPDALDRRLDLSALSWEGVGWIAAALLAALVRLTQLTTWPLGADEARVATDGLALATGGTLSNDAWTHPLVVEAEGLAMFLFGPSDGVVRLVPALAGLGAIALLWPLRRWVGRGAALSAAILLALSPTLAFTARQAGAGSLLVAGSLLFLALLLHHLSQPTTLSAVATGAAAGLLLLTGPLGWVGLPLTAGAGIAMAGGRHARLRDLSGLAVGLLLVLITLSTVLFTRPAGFSAFISGSLGTLWREHLASAGTQWWMTPLVLVADEFLLLVLAVVAVWQVLVNREKLPFGTARPARAILAWAAVGTVVATIVAGSGADRYSLAVLPLVLAGGVGLGALVGGIDWAEVWSGRGLAFVVAVFLTFAALLSTFNTLGSTPATSARFAWLLTLAILILLVLVPLLLATVWLARRLNQPATGLVGLAALLVLGGVTLHTGVMLGATNVNRPGEPLLIGSTAPAVERWITRIERLSADLTTFTQNVQDPTGGHGFTIVLDEEIAQPFAWYLRDFPNLRVVDADEPATGTTPPDVVIALPEHVPALLGEHTDYVPRPYALTVPVPPSFAQPDWGALLASLTDPAQIRHFTEFLIDRQVSNPAEPRAFALVLRSDHAERVYGPTTETESR</sequence>
<dbReference type="KEGG" id="sti:Sthe_1861"/>
<keyword evidence="2" id="KW-0328">Glycosyltransferase</keyword>
<feature type="transmembrane region" description="Helical" evidence="1">
    <location>
        <begin position="269"/>
        <end position="291"/>
    </location>
</feature>
<feature type="transmembrane region" description="Helical" evidence="1">
    <location>
        <begin position="396"/>
        <end position="419"/>
    </location>
</feature>
<dbReference type="AlphaFoldDB" id="D1C4X7"/>
<evidence type="ECO:0000313" key="3">
    <source>
        <dbReference type="Proteomes" id="UP000002027"/>
    </source>
</evidence>
<accession>D1C4X7</accession>
<dbReference type="HOGENOM" id="CLU_430766_0_0_0"/>
<feature type="transmembrane region" description="Helical" evidence="1">
    <location>
        <begin position="100"/>
        <end position="118"/>
    </location>
</feature>
<protein>
    <submittedName>
        <fullName evidence="2">Membrane-bound mannosyltransferase-like protein</fullName>
    </submittedName>
</protein>
<keyword evidence="1" id="KW-0812">Transmembrane</keyword>
<evidence type="ECO:0000313" key="2">
    <source>
        <dbReference type="EMBL" id="ACZ39294.1"/>
    </source>
</evidence>
<feature type="transmembrane region" description="Helical" evidence="1">
    <location>
        <begin position="365"/>
        <end position="384"/>
    </location>
</feature>
<reference evidence="2 3" key="2">
    <citation type="journal article" date="2010" name="Stand. Genomic Sci.">
        <title>Complete genome sequence of Desulfohalobium retbaense type strain (HR(100)).</title>
        <authorList>
            <person name="Spring S."/>
            <person name="Nolan M."/>
            <person name="Lapidus A."/>
            <person name="Glavina Del Rio T."/>
            <person name="Copeland A."/>
            <person name="Tice H."/>
            <person name="Cheng J.F."/>
            <person name="Lucas S."/>
            <person name="Land M."/>
            <person name="Chen F."/>
            <person name="Bruce D."/>
            <person name="Goodwin L."/>
            <person name="Pitluck S."/>
            <person name="Ivanova N."/>
            <person name="Mavromatis K."/>
            <person name="Mikhailova N."/>
            <person name="Pati A."/>
            <person name="Chen A."/>
            <person name="Palaniappan K."/>
            <person name="Hauser L."/>
            <person name="Chang Y.J."/>
            <person name="Jeffries C.D."/>
            <person name="Munk C."/>
            <person name="Kiss H."/>
            <person name="Chain P."/>
            <person name="Han C."/>
            <person name="Brettin T."/>
            <person name="Detter J.C."/>
            <person name="Schuler E."/>
            <person name="Goker M."/>
            <person name="Rohde M."/>
            <person name="Bristow J."/>
            <person name="Eisen J.A."/>
            <person name="Markowitz V."/>
            <person name="Hugenholtz P."/>
            <person name="Kyrpides N.C."/>
            <person name="Klenk H.P."/>
        </authorList>
    </citation>
    <scope>NUCLEOTIDE SEQUENCE [LARGE SCALE GENOMIC DNA]</scope>
    <source>
        <strain evidence="3">ATCC 49802 / DSM 20745 / S 6022</strain>
    </source>
</reference>